<dbReference type="Proteomes" id="UP000192418">
    <property type="component" value="Unassembled WGS sequence"/>
</dbReference>
<dbReference type="EMBL" id="FWXY01000002">
    <property type="protein sequence ID" value="SMC45890.1"/>
    <property type="molecule type" value="Genomic_DNA"/>
</dbReference>
<protein>
    <submittedName>
        <fullName evidence="1">Uncharacterized protein</fullName>
    </submittedName>
</protein>
<reference evidence="1 2" key="1">
    <citation type="submission" date="2017-04" db="EMBL/GenBank/DDBJ databases">
        <authorList>
            <person name="Afonso C.L."/>
            <person name="Miller P.J."/>
            <person name="Scott M.A."/>
            <person name="Spackman E."/>
            <person name="Goraichik I."/>
            <person name="Dimitrov K.M."/>
            <person name="Suarez D.L."/>
            <person name="Swayne D.E."/>
        </authorList>
    </citation>
    <scope>NUCLEOTIDE SEQUENCE [LARGE SCALE GENOMIC DNA]</scope>
    <source>
        <strain evidence="1 2">DSM 3385</strain>
    </source>
</reference>
<evidence type="ECO:0000313" key="1">
    <source>
        <dbReference type="EMBL" id="SMC45890.1"/>
    </source>
</evidence>
<proteinExistence type="predicted"/>
<name>A0A1W1ZBU9_9BACT</name>
<organism evidence="1 2">
    <name type="scientific">Desulfocicer vacuolatum DSM 3385</name>
    <dbReference type="NCBI Taxonomy" id="1121400"/>
    <lineage>
        <taxon>Bacteria</taxon>
        <taxon>Pseudomonadati</taxon>
        <taxon>Thermodesulfobacteriota</taxon>
        <taxon>Desulfobacteria</taxon>
        <taxon>Desulfobacterales</taxon>
        <taxon>Desulfobacteraceae</taxon>
        <taxon>Desulfocicer</taxon>
    </lineage>
</organism>
<sequence length="90" mass="10088">MAVFVLICFDPQDIRSKYSVSTPSSPVLLCSPNNQYTTQPRAGEYGEQSKHLHKQAEYLLSESGFYLDFSSFIRVFPGEIGIMTSKMTIG</sequence>
<keyword evidence="2" id="KW-1185">Reference proteome</keyword>
<evidence type="ECO:0000313" key="2">
    <source>
        <dbReference type="Proteomes" id="UP000192418"/>
    </source>
</evidence>
<accession>A0A1W1ZBU9</accession>
<gene>
    <name evidence="1" type="ORF">SAMN02746065_102179</name>
</gene>
<dbReference type="AlphaFoldDB" id="A0A1W1ZBU9"/>